<sequence>MIAVSAVAVAGIAVHEGYRARAYDDGVGVRTVGFGTTRREDGSPVRKSDTITPERAVLRLAKDADAIGRQIAACIGHVPLAQHEFDAYVSLAYNIGASAFCRSTIVKRLKQTPPDYSGACAAIKMWDKAGGRVLPGLVKRREAEYKQCLGAAQ</sequence>
<dbReference type="PANTHER" id="PTHR38107:SF3">
    <property type="entry name" value="LYSOZYME RRRD-RELATED"/>
    <property type="match status" value="1"/>
</dbReference>
<dbReference type="HAMAP" id="MF_04110">
    <property type="entry name" value="ENDOLYSIN_T4"/>
    <property type="match status" value="1"/>
</dbReference>
<evidence type="ECO:0000313" key="8">
    <source>
        <dbReference type="Proteomes" id="UP000295135"/>
    </source>
</evidence>
<dbReference type="Proteomes" id="UP000295135">
    <property type="component" value="Unassembled WGS sequence"/>
</dbReference>
<keyword evidence="3 6" id="KW-0081">Bacteriolytic enzyme</keyword>
<dbReference type="Gene3D" id="1.10.530.40">
    <property type="match status" value="1"/>
</dbReference>
<reference evidence="7 8" key="1">
    <citation type="submission" date="2019-03" db="EMBL/GenBank/DDBJ databases">
        <title>Genomic Encyclopedia of Type Strains, Phase IV (KMG-IV): sequencing the most valuable type-strain genomes for metagenomic binning, comparative biology and taxonomic classification.</title>
        <authorList>
            <person name="Goeker M."/>
        </authorList>
    </citation>
    <scope>NUCLEOTIDE SEQUENCE [LARGE SCALE GENOMIC DNA]</scope>
    <source>
        <strain evidence="7 8">DSM 103923</strain>
    </source>
</reference>
<evidence type="ECO:0000256" key="4">
    <source>
        <dbReference type="ARBA" id="ARBA00022801"/>
    </source>
</evidence>
<keyword evidence="2 6" id="KW-0929">Antimicrobial</keyword>
<proteinExistence type="inferred from homology"/>
<dbReference type="GO" id="GO:0009253">
    <property type="term" value="P:peptidoglycan catabolic process"/>
    <property type="evidence" value="ECO:0007669"/>
    <property type="project" value="InterPro"/>
</dbReference>
<comment type="caution">
    <text evidence="7">The sequence shown here is derived from an EMBL/GenBank/DDBJ whole genome shotgun (WGS) entry which is preliminary data.</text>
</comment>
<dbReference type="EC" id="3.2.1.17" evidence="6"/>
<keyword evidence="4 6" id="KW-0378">Hydrolase</keyword>
<keyword evidence="8" id="KW-1185">Reference proteome</keyword>
<evidence type="ECO:0000313" key="7">
    <source>
        <dbReference type="EMBL" id="TCS69749.1"/>
    </source>
</evidence>
<dbReference type="InterPro" id="IPR023347">
    <property type="entry name" value="Lysozyme_dom_sf"/>
</dbReference>
<dbReference type="InterPro" id="IPR002196">
    <property type="entry name" value="Glyco_hydro_24"/>
</dbReference>
<dbReference type="InterPro" id="IPR034690">
    <property type="entry name" value="Endolysin_T4_type"/>
</dbReference>
<dbReference type="GO" id="GO:0016998">
    <property type="term" value="P:cell wall macromolecule catabolic process"/>
    <property type="evidence" value="ECO:0007669"/>
    <property type="project" value="InterPro"/>
</dbReference>
<dbReference type="GO" id="GO:0042742">
    <property type="term" value="P:defense response to bacterium"/>
    <property type="evidence" value="ECO:0007669"/>
    <property type="project" value="UniProtKB-KW"/>
</dbReference>
<dbReference type="Pfam" id="PF00959">
    <property type="entry name" value="Phage_lysozyme"/>
    <property type="match status" value="1"/>
</dbReference>
<comment type="catalytic activity">
    <reaction evidence="1 6">
        <text>Hydrolysis of (1-&gt;4)-beta-linkages between N-acetylmuramic acid and N-acetyl-D-glucosamine residues in a peptidoglycan and between N-acetyl-D-glucosamine residues in chitodextrins.</text>
        <dbReference type="EC" id="3.2.1.17"/>
    </reaction>
</comment>
<dbReference type="CDD" id="cd16901">
    <property type="entry name" value="lyz_P1"/>
    <property type="match status" value="1"/>
</dbReference>
<dbReference type="AlphaFoldDB" id="A0A4R3JRY1"/>
<evidence type="ECO:0000256" key="6">
    <source>
        <dbReference type="RuleBase" id="RU003788"/>
    </source>
</evidence>
<evidence type="ECO:0000256" key="5">
    <source>
        <dbReference type="ARBA" id="ARBA00023295"/>
    </source>
</evidence>
<dbReference type="GO" id="GO:0031640">
    <property type="term" value="P:killing of cells of another organism"/>
    <property type="evidence" value="ECO:0007669"/>
    <property type="project" value="UniProtKB-KW"/>
</dbReference>
<organism evidence="7 8">
    <name type="scientific">Sulfuritortus calidifontis</name>
    <dbReference type="NCBI Taxonomy" id="1914471"/>
    <lineage>
        <taxon>Bacteria</taxon>
        <taxon>Pseudomonadati</taxon>
        <taxon>Pseudomonadota</taxon>
        <taxon>Betaproteobacteria</taxon>
        <taxon>Nitrosomonadales</taxon>
        <taxon>Thiobacillaceae</taxon>
        <taxon>Sulfuritortus</taxon>
    </lineage>
</organism>
<dbReference type="GO" id="GO:0003796">
    <property type="term" value="F:lysozyme activity"/>
    <property type="evidence" value="ECO:0007669"/>
    <property type="project" value="UniProtKB-EC"/>
</dbReference>
<name>A0A4R3JRY1_9PROT</name>
<comment type="similarity">
    <text evidence="6">Belongs to the glycosyl hydrolase 24 family.</text>
</comment>
<dbReference type="InterPro" id="IPR051018">
    <property type="entry name" value="Bacteriophage_GH24"/>
</dbReference>
<gene>
    <name evidence="7" type="ORF">EDC61_11949</name>
</gene>
<dbReference type="PANTHER" id="PTHR38107">
    <property type="match status" value="1"/>
</dbReference>
<protein>
    <recommendedName>
        <fullName evidence="6">Lysozyme</fullName>
        <ecNumber evidence="6">3.2.1.17</ecNumber>
    </recommendedName>
</protein>
<evidence type="ECO:0000256" key="3">
    <source>
        <dbReference type="ARBA" id="ARBA00022638"/>
    </source>
</evidence>
<dbReference type="SUPFAM" id="SSF53955">
    <property type="entry name" value="Lysozyme-like"/>
    <property type="match status" value="1"/>
</dbReference>
<dbReference type="EMBL" id="SLZY01000019">
    <property type="protein sequence ID" value="TCS69749.1"/>
    <property type="molecule type" value="Genomic_DNA"/>
</dbReference>
<evidence type="ECO:0000256" key="2">
    <source>
        <dbReference type="ARBA" id="ARBA00022529"/>
    </source>
</evidence>
<evidence type="ECO:0000256" key="1">
    <source>
        <dbReference type="ARBA" id="ARBA00000632"/>
    </source>
</evidence>
<keyword evidence="5 6" id="KW-0326">Glycosidase</keyword>
<dbReference type="InterPro" id="IPR023346">
    <property type="entry name" value="Lysozyme-like_dom_sf"/>
</dbReference>
<accession>A0A4R3JRY1</accession>